<protein>
    <submittedName>
        <fullName evidence="2">Atp synthase f0 sector subunit c</fullName>
    </submittedName>
</protein>
<dbReference type="InterPro" id="IPR008928">
    <property type="entry name" value="6-hairpin_glycosidase_sf"/>
</dbReference>
<feature type="chain" id="PRO_5041269557" evidence="1">
    <location>
        <begin position="17"/>
        <end position="926"/>
    </location>
</feature>
<sequence>MVRLSVLPLLASLAAAACVHRNVSLSGDSVRITWTQTSPGWLSQVQFKDSEGQWRNASSSPGGQYGLLSNHTTASQSTSLVQLGQLGTYSDFLPTNVTSGDGYVTTVNEVANGTFTATWWIDSSRSRNVVAVNTTWKPTVAGWYSIASPRLVSVADDELGWGIVPGYWSSNELESNRTYTYTYVQGVPVEPLVSVEASTTSLVSILSNNVTGAISAVIADPSLARDPYATSSISTQTQWNVAMSLRSRDGSLAPTAYYPVLGQAHSQVSAGGSVQATFLYVFSEEPDTWYEINRFVHEEVYPISEYGDRAEDLSSLRDRLNRIHDFVVTPASKWNTWTYDNLTMGAESGKLSDVAAMWMVQRLTGDPLMLAERLPYARNFKLGQQDTSGGVFDGAAVGEYYKSGKFVSELIWASVNSEDYVSPIFTTFYILSDVGNIILFNSTDELLLSRFTLAAEKLLSWQKADGSFDIGYIKANPDSIKYPYLTDNRATWYGFIAAYKILGDSKYLAAAEAGAKWFIGAVLETGRWLGVCDDAYLYPDFATAFAAQALLDLYELTDDSTYLDAAVTAAKFYTLHIFNHPVVDDSTKTRGSEILAAWQLSQVALNYEHAGYKGTAGERGPITISSHAGCFVRIYEATGDAFFLELARLAARGRDAFVDPSSGIPSYYWYQTNTAGSRYPWHGWWHIGWVTDYLLASAHALSGGEVDFPHGFITAKVGAHVPYGFASGTIYGEAADLWQPRSLLNVSDPEVDYITARSTDGAKLFVILLNELAAGKAVTLTMDPRSLVAFKRATWGETSSLAGSASPSEADNTWSVDIPSSGLAVFSVETTLETDPQGPAFRNFTVSGSPSALTVSWSFWTTVESWAQWAVPGSGVWTSLPSSTNYTFSTTIDLSDVDVDVVKIRVLSREGSFTGYSSSANWTVST</sequence>
<proteinExistence type="predicted"/>
<keyword evidence="3" id="KW-1185">Reference proteome</keyword>
<gene>
    <name evidence="2" type="ORF">NKR23_g3645</name>
</gene>
<name>A0AA38RXX2_9PEZI</name>
<dbReference type="EMBL" id="JANBVO010000008">
    <property type="protein sequence ID" value="KAJ9150403.1"/>
    <property type="molecule type" value="Genomic_DNA"/>
</dbReference>
<dbReference type="AlphaFoldDB" id="A0AA38RXX2"/>
<keyword evidence="1" id="KW-0732">Signal</keyword>
<dbReference type="PROSITE" id="PS51257">
    <property type="entry name" value="PROKAR_LIPOPROTEIN"/>
    <property type="match status" value="1"/>
</dbReference>
<dbReference type="Gene3D" id="1.50.10.20">
    <property type="match status" value="1"/>
</dbReference>
<evidence type="ECO:0000313" key="3">
    <source>
        <dbReference type="Proteomes" id="UP001174694"/>
    </source>
</evidence>
<evidence type="ECO:0000256" key="1">
    <source>
        <dbReference type="SAM" id="SignalP"/>
    </source>
</evidence>
<dbReference type="Proteomes" id="UP001174694">
    <property type="component" value="Unassembled WGS sequence"/>
</dbReference>
<reference evidence="2" key="1">
    <citation type="submission" date="2022-07" db="EMBL/GenBank/DDBJ databases">
        <title>Fungi with potential for degradation of polypropylene.</title>
        <authorList>
            <person name="Gostincar C."/>
        </authorList>
    </citation>
    <scope>NUCLEOTIDE SEQUENCE</scope>
    <source>
        <strain evidence="2">EXF-13308</strain>
    </source>
</reference>
<feature type="signal peptide" evidence="1">
    <location>
        <begin position="1"/>
        <end position="16"/>
    </location>
</feature>
<dbReference type="GO" id="GO:0005975">
    <property type="term" value="P:carbohydrate metabolic process"/>
    <property type="evidence" value="ECO:0007669"/>
    <property type="project" value="InterPro"/>
</dbReference>
<comment type="caution">
    <text evidence="2">The sequence shown here is derived from an EMBL/GenBank/DDBJ whole genome shotgun (WGS) entry which is preliminary data.</text>
</comment>
<accession>A0AA38RXX2</accession>
<organism evidence="2 3">
    <name type="scientific">Pleurostoma richardsiae</name>
    <dbReference type="NCBI Taxonomy" id="41990"/>
    <lineage>
        <taxon>Eukaryota</taxon>
        <taxon>Fungi</taxon>
        <taxon>Dikarya</taxon>
        <taxon>Ascomycota</taxon>
        <taxon>Pezizomycotina</taxon>
        <taxon>Sordariomycetes</taxon>
        <taxon>Sordariomycetidae</taxon>
        <taxon>Calosphaeriales</taxon>
        <taxon>Pleurostomataceae</taxon>
        <taxon>Pleurostoma</taxon>
    </lineage>
</organism>
<evidence type="ECO:0000313" key="2">
    <source>
        <dbReference type="EMBL" id="KAJ9150403.1"/>
    </source>
</evidence>
<dbReference type="SUPFAM" id="SSF48208">
    <property type="entry name" value="Six-hairpin glycosidases"/>
    <property type="match status" value="1"/>
</dbReference>